<gene>
    <name evidence="1" type="ORF">EYF80_041865</name>
</gene>
<accession>A0A4Z2G5Q0</accession>
<keyword evidence="2" id="KW-1185">Reference proteome</keyword>
<evidence type="ECO:0000313" key="2">
    <source>
        <dbReference type="Proteomes" id="UP000314294"/>
    </source>
</evidence>
<comment type="caution">
    <text evidence="1">The sequence shown here is derived from an EMBL/GenBank/DDBJ whole genome shotgun (WGS) entry which is preliminary data.</text>
</comment>
<sequence>MDLEDDGRRPDERDGRGQLPLVAAAVAARLALGVLAEAELLHAPLRHLQDGRGGAPHTSPRLLVSSSPPPLPLCVTLATASSGTPLSRAYSCRCSRPVSSSLSASN</sequence>
<organism evidence="1 2">
    <name type="scientific">Liparis tanakae</name>
    <name type="common">Tanaka's snailfish</name>
    <dbReference type="NCBI Taxonomy" id="230148"/>
    <lineage>
        <taxon>Eukaryota</taxon>
        <taxon>Metazoa</taxon>
        <taxon>Chordata</taxon>
        <taxon>Craniata</taxon>
        <taxon>Vertebrata</taxon>
        <taxon>Euteleostomi</taxon>
        <taxon>Actinopterygii</taxon>
        <taxon>Neopterygii</taxon>
        <taxon>Teleostei</taxon>
        <taxon>Neoteleostei</taxon>
        <taxon>Acanthomorphata</taxon>
        <taxon>Eupercaria</taxon>
        <taxon>Perciformes</taxon>
        <taxon>Cottioidei</taxon>
        <taxon>Cottales</taxon>
        <taxon>Liparidae</taxon>
        <taxon>Liparis</taxon>
    </lineage>
</organism>
<evidence type="ECO:0000313" key="1">
    <source>
        <dbReference type="EMBL" id="TNN47922.1"/>
    </source>
</evidence>
<proteinExistence type="predicted"/>
<reference evidence="1 2" key="1">
    <citation type="submission" date="2019-03" db="EMBL/GenBank/DDBJ databases">
        <title>First draft genome of Liparis tanakae, snailfish: a comprehensive survey of snailfish specific genes.</title>
        <authorList>
            <person name="Kim W."/>
            <person name="Song I."/>
            <person name="Jeong J.-H."/>
            <person name="Kim D."/>
            <person name="Kim S."/>
            <person name="Ryu S."/>
            <person name="Song J.Y."/>
            <person name="Lee S.K."/>
        </authorList>
    </citation>
    <scope>NUCLEOTIDE SEQUENCE [LARGE SCALE GENOMIC DNA]</scope>
    <source>
        <tissue evidence="1">Muscle</tissue>
    </source>
</reference>
<dbReference type="Proteomes" id="UP000314294">
    <property type="component" value="Unassembled WGS sequence"/>
</dbReference>
<dbReference type="AlphaFoldDB" id="A0A4Z2G5Q0"/>
<protein>
    <submittedName>
        <fullName evidence="1">Uncharacterized protein</fullName>
    </submittedName>
</protein>
<name>A0A4Z2G5Q0_9TELE</name>
<dbReference type="EMBL" id="SRLO01000719">
    <property type="protein sequence ID" value="TNN47922.1"/>
    <property type="molecule type" value="Genomic_DNA"/>
</dbReference>